<name>A0AAD9ACF3_9PEZI</name>
<dbReference type="Proteomes" id="UP001243330">
    <property type="component" value="Unassembled WGS sequence"/>
</dbReference>
<feature type="non-terminal residue" evidence="2">
    <location>
        <position position="49"/>
    </location>
</feature>
<dbReference type="EMBL" id="JAQOWY010000310">
    <property type="protein sequence ID" value="KAK1844450.1"/>
    <property type="molecule type" value="Genomic_DNA"/>
</dbReference>
<gene>
    <name evidence="2" type="ORF">CCHR01_12893</name>
</gene>
<evidence type="ECO:0000313" key="2">
    <source>
        <dbReference type="EMBL" id="KAK1844450.1"/>
    </source>
</evidence>
<organism evidence="2 3">
    <name type="scientific">Colletotrichum chrysophilum</name>
    <dbReference type="NCBI Taxonomy" id="1836956"/>
    <lineage>
        <taxon>Eukaryota</taxon>
        <taxon>Fungi</taxon>
        <taxon>Dikarya</taxon>
        <taxon>Ascomycota</taxon>
        <taxon>Pezizomycotina</taxon>
        <taxon>Sordariomycetes</taxon>
        <taxon>Hypocreomycetidae</taxon>
        <taxon>Glomerellales</taxon>
        <taxon>Glomerellaceae</taxon>
        <taxon>Colletotrichum</taxon>
        <taxon>Colletotrichum gloeosporioides species complex</taxon>
    </lineage>
</organism>
<feature type="transmembrane region" description="Helical" evidence="1">
    <location>
        <begin position="6"/>
        <end position="27"/>
    </location>
</feature>
<proteinExistence type="predicted"/>
<comment type="caution">
    <text evidence="2">The sequence shown here is derived from an EMBL/GenBank/DDBJ whole genome shotgun (WGS) entry which is preliminary data.</text>
</comment>
<accession>A0AAD9ACF3</accession>
<sequence>MVTSVVTISVMTPVLAMVAAMVGRLIVSPVHQIAKHPAEATGALVAAVM</sequence>
<reference evidence="2" key="1">
    <citation type="submission" date="2023-01" db="EMBL/GenBank/DDBJ databases">
        <title>Colletotrichum chrysophilum M932 genome sequence.</title>
        <authorList>
            <person name="Baroncelli R."/>
        </authorList>
    </citation>
    <scope>NUCLEOTIDE SEQUENCE</scope>
    <source>
        <strain evidence="2">M932</strain>
    </source>
</reference>
<keyword evidence="3" id="KW-1185">Reference proteome</keyword>
<evidence type="ECO:0000313" key="3">
    <source>
        <dbReference type="Proteomes" id="UP001243330"/>
    </source>
</evidence>
<protein>
    <submittedName>
        <fullName evidence="2">Uncharacterized protein</fullName>
    </submittedName>
</protein>
<keyword evidence="1" id="KW-0812">Transmembrane</keyword>
<dbReference type="AlphaFoldDB" id="A0AAD9ACF3"/>
<evidence type="ECO:0000256" key="1">
    <source>
        <dbReference type="SAM" id="Phobius"/>
    </source>
</evidence>
<keyword evidence="1" id="KW-0472">Membrane</keyword>
<keyword evidence="1" id="KW-1133">Transmembrane helix</keyword>